<protein>
    <submittedName>
        <fullName evidence="2">Uncharacterized protein</fullName>
    </submittedName>
</protein>
<name>A0A561BJG1_9ACTN</name>
<evidence type="ECO:0000313" key="2">
    <source>
        <dbReference type="EMBL" id="TWD79004.1"/>
    </source>
</evidence>
<proteinExistence type="predicted"/>
<dbReference type="EMBL" id="VIVK01000001">
    <property type="protein sequence ID" value="TWD79004.1"/>
    <property type="molecule type" value="Genomic_DNA"/>
</dbReference>
<organism evidence="2 3">
    <name type="scientific">Kribbella amoyensis</name>
    <dbReference type="NCBI Taxonomy" id="996641"/>
    <lineage>
        <taxon>Bacteria</taxon>
        <taxon>Bacillati</taxon>
        <taxon>Actinomycetota</taxon>
        <taxon>Actinomycetes</taxon>
        <taxon>Propionibacteriales</taxon>
        <taxon>Kribbellaceae</taxon>
        <taxon>Kribbella</taxon>
    </lineage>
</organism>
<keyword evidence="3" id="KW-1185">Reference proteome</keyword>
<dbReference type="AlphaFoldDB" id="A0A561BJG1"/>
<evidence type="ECO:0000256" key="1">
    <source>
        <dbReference type="SAM" id="Phobius"/>
    </source>
</evidence>
<dbReference type="Proteomes" id="UP000318380">
    <property type="component" value="Unassembled WGS sequence"/>
</dbReference>
<keyword evidence="1" id="KW-1133">Transmembrane helix</keyword>
<gene>
    <name evidence="2" type="ORF">FB561_0053</name>
</gene>
<keyword evidence="1" id="KW-0812">Transmembrane</keyword>
<evidence type="ECO:0000313" key="3">
    <source>
        <dbReference type="Proteomes" id="UP000318380"/>
    </source>
</evidence>
<sequence>MAVGLSLATRRGVTFTWMPDKVYWLDEKRPPVTENLFLLLTTLCCCVAAAVLATR</sequence>
<comment type="caution">
    <text evidence="2">The sequence shown here is derived from an EMBL/GenBank/DDBJ whole genome shotgun (WGS) entry which is preliminary data.</text>
</comment>
<keyword evidence="1" id="KW-0472">Membrane</keyword>
<reference evidence="2 3" key="1">
    <citation type="submission" date="2019-06" db="EMBL/GenBank/DDBJ databases">
        <title>Sequencing the genomes of 1000 actinobacteria strains.</title>
        <authorList>
            <person name="Klenk H.-P."/>
        </authorList>
    </citation>
    <scope>NUCLEOTIDE SEQUENCE [LARGE SCALE GENOMIC DNA]</scope>
    <source>
        <strain evidence="2 3">DSM 24683</strain>
    </source>
</reference>
<accession>A0A561BJG1</accession>
<feature type="transmembrane region" description="Helical" evidence="1">
    <location>
        <begin position="36"/>
        <end position="54"/>
    </location>
</feature>